<evidence type="ECO:0000259" key="10">
    <source>
        <dbReference type="Pfam" id="PF20451"/>
    </source>
</evidence>
<evidence type="ECO:0000256" key="1">
    <source>
        <dbReference type="ARBA" id="ARBA00004123"/>
    </source>
</evidence>
<feature type="region of interest" description="Disordered" evidence="8">
    <location>
        <begin position="1"/>
        <end position="26"/>
    </location>
</feature>
<evidence type="ECO:0000256" key="6">
    <source>
        <dbReference type="ARBA" id="ARBA00023163"/>
    </source>
</evidence>
<dbReference type="InterPro" id="IPR046829">
    <property type="entry name" value="Calmod_bind_C"/>
</dbReference>
<dbReference type="InterPro" id="IPR046831">
    <property type="entry name" value="Calmodulin_bind_N"/>
</dbReference>
<feature type="domain" description="Calmodulin binding protein C-terminal" evidence="11">
    <location>
        <begin position="317"/>
        <end position="374"/>
    </location>
</feature>
<dbReference type="Pfam" id="PF07887">
    <property type="entry name" value="Calmodulin_bind"/>
    <property type="match status" value="1"/>
</dbReference>
<comment type="subcellular location">
    <subcellularLocation>
        <location evidence="1">Nucleus</location>
    </subcellularLocation>
</comment>
<keyword evidence="5" id="KW-0010">Activator</keyword>
<dbReference type="Pfam" id="PF20451">
    <property type="entry name" value="Calmod_bind_M"/>
    <property type="match status" value="1"/>
</dbReference>
<dbReference type="EMBL" id="CAADRP010001236">
    <property type="protein sequence ID" value="VFU37368.1"/>
    <property type="molecule type" value="Genomic_DNA"/>
</dbReference>
<dbReference type="GO" id="GO:0005634">
    <property type="term" value="C:nucleus"/>
    <property type="evidence" value="ECO:0007669"/>
    <property type="project" value="UniProtKB-SubCell"/>
</dbReference>
<dbReference type="GO" id="GO:0043565">
    <property type="term" value="F:sequence-specific DNA binding"/>
    <property type="evidence" value="ECO:0007669"/>
    <property type="project" value="TreeGrafter"/>
</dbReference>
<reference evidence="12" key="1">
    <citation type="submission" date="2019-03" db="EMBL/GenBank/DDBJ databases">
        <authorList>
            <person name="Mank J."/>
            <person name="Almeida P."/>
        </authorList>
    </citation>
    <scope>NUCLEOTIDE SEQUENCE</scope>
    <source>
        <strain evidence="12">78183</strain>
    </source>
</reference>
<dbReference type="PANTHER" id="PTHR31713:SF42">
    <property type="entry name" value="PROTEIN SAR DEFICIENT 1"/>
    <property type="match status" value="1"/>
</dbReference>
<dbReference type="InterPro" id="IPR046830">
    <property type="entry name" value="Calmod_bind_M"/>
</dbReference>
<feature type="domain" description="Calmodulin binding protein-like N-terminal" evidence="9">
    <location>
        <begin position="91"/>
        <end position="239"/>
    </location>
</feature>
<evidence type="ECO:0000259" key="11">
    <source>
        <dbReference type="Pfam" id="PF20452"/>
    </source>
</evidence>
<evidence type="ECO:0000259" key="9">
    <source>
        <dbReference type="Pfam" id="PF07887"/>
    </source>
</evidence>
<dbReference type="GO" id="GO:0080142">
    <property type="term" value="P:regulation of salicylic acid biosynthetic process"/>
    <property type="evidence" value="ECO:0007669"/>
    <property type="project" value="TreeGrafter"/>
</dbReference>
<evidence type="ECO:0000256" key="2">
    <source>
        <dbReference type="ARBA" id="ARBA00007214"/>
    </source>
</evidence>
<dbReference type="AlphaFoldDB" id="A0A6N2LJ55"/>
<dbReference type="Pfam" id="PF20452">
    <property type="entry name" value="Calmod_bind_C"/>
    <property type="match status" value="1"/>
</dbReference>
<feature type="domain" description="Calmodulin binding protein central" evidence="10">
    <location>
        <begin position="246"/>
        <end position="312"/>
    </location>
</feature>
<gene>
    <name evidence="12" type="ORF">SVIM_LOCUS196654</name>
</gene>
<evidence type="ECO:0000256" key="8">
    <source>
        <dbReference type="SAM" id="MobiDB-lite"/>
    </source>
</evidence>
<comment type="similarity">
    <text evidence="2">Belongs to the plant ACBP60 protein family.</text>
</comment>
<dbReference type="GO" id="GO:0003700">
    <property type="term" value="F:DNA-binding transcription factor activity"/>
    <property type="evidence" value="ECO:0007669"/>
    <property type="project" value="TreeGrafter"/>
</dbReference>
<sequence length="468" mass="52220">MAAKRFLDEPGSDLDQQGDQKRKRTRPSFASVIGEAVMVNSLKNLGLALEPMIRRVVNEEVESSLRRSTSSLTRSSSLRIQALESSSSSSLQLMFSKNLSLPIFTGSKIVDLDGSPLQILLVDTSGEQMVSTRLPHPVRIEVVVLDGDFPANDNSRWTSEEFDSNIVKERAGKRPLLAGDFSTVTLRDGFAAIGEIEFTDNSSWIRSRRFRLGARVAPGSNHGVKIREAMTEAFVVKDHRGESSSMLNDEVWRLEKIGKDGAFHRKLAAEGINTVQDFLKLSVVDRQKLRMILGAGMSEKMWEVTIKHARTCDLGSKHFIFRRPNCTLTLNPICQVVHAMINGISYSTRELSSIRGYVETLIRQAYVEWNSLEQVVGVSSDIPLLTQGEPVNHRQEIMKSFLPIGYSTEHRYNHQMGNLPSNPHFGYNNWKISSAYDHGAAVEQGIQYSISESSSDGEITPKSYINGD</sequence>
<proteinExistence type="inferred from homology"/>
<name>A0A6N2LJ55_SALVM</name>
<keyword evidence="3" id="KW-0805">Transcription regulation</keyword>
<dbReference type="InterPro" id="IPR012416">
    <property type="entry name" value="CBP60"/>
</dbReference>
<evidence type="ECO:0000256" key="7">
    <source>
        <dbReference type="ARBA" id="ARBA00023242"/>
    </source>
</evidence>
<accession>A0A6N2LJ55</accession>
<dbReference type="PANTHER" id="PTHR31713">
    <property type="entry name" value="OS02G0177800 PROTEIN"/>
    <property type="match status" value="1"/>
</dbReference>
<keyword evidence="4" id="KW-0238">DNA-binding</keyword>
<organism evidence="12">
    <name type="scientific">Salix viminalis</name>
    <name type="common">Common osier</name>
    <name type="synonym">Basket willow</name>
    <dbReference type="NCBI Taxonomy" id="40686"/>
    <lineage>
        <taxon>Eukaryota</taxon>
        <taxon>Viridiplantae</taxon>
        <taxon>Streptophyta</taxon>
        <taxon>Embryophyta</taxon>
        <taxon>Tracheophyta</taxon>
        <taxon>Spermatophyta</taxon>
        <taxon>Magnoliopsida</taxon>
        <taxon>eudicotyledons</taxon>
        <taxon>Gunneridae</taxon>
        <taxon>Pentapetalae</taxon>
        <taxon>rosids</taxon>
        <taxon>fabids</taxon>
        <taxon>Malpighiales</taxon>
        <taxon>Salicaceae</taxon>
        <taxon>Saliceae</taxon>
        <taxon>Salix</taxon>
    </lineage>
</organism>
<evidence type="ECO:0000313" key="12">
    <source>
        <dbReference type="EMBL" id="VFU37368.1"/>
    </source>
</evidence>
<evidence type="ECO:0000256" key="3">
    <source>
        <dbReference type="ARBA" id="ARBA00023015"/>
    </source>
</evidence>
<evidence type="ECO:0000256" key="5">
    <source>
        <dbReference type="ARBA" id="ARBA00023159"/>
    </source>
</evidence>
<keyword evidence="6" id="KW-0804">Transcription</keyword>
<dbReference type="GO" id="GO:0005516">
    <property type="term" value="F:calmodulin binding"/>
    <property type="evidence" value="ECO:0007669"/>
    <property type="project" value="InterPro"/>
</dbReference>
<protein>
    <submittedName>
        <fullName evidence="12">Uncharacterized protein</fullName>
    </submittedName>
</protein>
<evidence type="ECO:0000256" key="4">
    <source>
        <dbReference type="ARBA" id="ARBA00023125"/>
    </source>
</evidence>
<keyword evidence="7" id="KW-0539">Nucleus</keyword>